<evidence type="ECO:0000313" key="5">
    <source>
        <dbReference type="Proteomes" id="UP000229970"/>
    </source>
</evidence>
<evidence type="ECO:0000313" key="1">
    <source>
        <dbReference type="EMBL" id="PIT45270.1"/>
    </source>
</evidence>
<dbReference type="AlphaFoldDB" id="A0A2N9XG23"/>
<accession>A0A2N9XG23</accession>
<dbReference type="RefSeq" id="WP_100120679.1">
    <property type="nucleotide sequence ID" value="NZ_MEIP01000011.1"/>
</dbReference>
<dbReference type="EMBL" id="MEIP01000013">
    <property type="protein sequence ID" value="PIT48349.1"/>
    <property type="molecule type" value="Genomic_DNA"/>
</dbReference>
<dbReference type="EMBL" id="MEIP01000025">
    <property type="protein sequence ID" value="PIT45270.1"/>
    <property type="molecule type" value="Genomic_DNA"/>
</dbReference>
<proteinExistence type="predicted"/>
<name>A0A2N9XG23_9NEIS</name>
<dbReference type="PROSITE" id="PS51257">
    <property type="entry name" value="PROKAR_LIPOPROTEIN"/>
    <property type="match status" value="1"/>
</dbReference>
<comment type="caution">
    <text evidence="2">The sequence shown here is derived from an EMBL/GenBank/DDBJ whole genome shotgun (WGS) entry which is preliminary data.</text>
</comment>
<reference evidence="2 5" key="1">
    <citation type="journal article" date="2017" name="MBio">
        <title>Type VI secretion-mediated competition in the bee gut microbiome.</title>
        <authorList>
            <person name="Steele M.I."/>
            <person name="Kwong W.K."/>
            <person name="Powell J.E."/>
            <person name="Whiteley M."/>
            <person name="Moran N.A."/>
        </authorList>
    </citation>
    <scope>NUCLEOTIDE SEQUENCE [LARGE SCALE GENOMIC DNA]</scope>
    <source>
        <strain evidence="2 5">Ruf1-X</strain>
    </source>
</reference>
<evidence type="ECO:0000313" key="2">
    <source>
        <dbReference type="EMBL" id="PIT47278.1"/>
    </source>
</evidence>
<evidence type="ECO:0000313" key="3">
    <source>
        <dbReference type="EMBL" id="PIT48349.1"/>
    </source>
</evidence>
<dbReference type="EMBL" id="MEIP01000011">
    <property type="protein sequence ID" value="PIT49130.1"/>
    <property type="molecule type" value="Genomic_DNA"/>
</dbReference>
<dbReference type="EMBL" id="MEIP01000018">
    <property type="protein sequence ID" value="PIT47278.1"/>
    <property type="molecule type" value="Genomic_DNA"/>
</dbReference>
<evidence type="ECO:0008006" key="6">
    <source>
        <dbReference type="Google" id="ProtNLM"/>
    </source>
</evidence>
<gene>
    <name evidence="4" type="ORF">BHC46_02510</name>
    <name evidence="3" type="ORF">BHC46_03775</name>
    <name evidence="2" type="ORF">BHC46_07400</name>
    <name evidence="1" type="ORF">BHC46_09105</name>
</gene>
<dbReference type="Proteomes" id="UP000229970">
    <property type="component" value="Unassembled WGS sequence"/>
</dbReference>
<organism evidence="2 5">
    <name type="scientific">Snodgrassella alvi</name>
    <dbReference type="NCBI Taxonomy" id="1196083"/>
    <lineage>
        <taxon>Bacteria</taxon>
        <taxon>Pseudomonadati</taxon>
        <taxon>Pseudomonadota</taxon>
        <taxon>Betaproteobacteria</taxon>
        <taxon>Neisseriales</taxon>
        <taxon>Neisseriaceae</taxon>
        <taxon>Snodgrassella</taxon>
    </lineage>
</organism>
<protein>
    <recommendedName>
        <fullName evidence="6">Lipoprotein</fullName>
    </recommendedName>
</protein>
<evidence type="ECO:0000313" key="4">
    <source>
        <dbReference type="EMBL" id="PIT49130.1"/>
    </source>
</evidence>
<sequence length="84" mass="9420">MKKTTYLLGLLLSSGCITVNEDYRLIAQNENGKDLLPKMKLLAHGIGIYTVKNSLCASFPKATIHIYDLHTNQELKGESPRKCR</sequence>